<dbReference type="SUPFAM" id="SSF56112">
    <property type="entry name" value="Protein kinase-like (PK-like)"/>
    <property type="match status" value="1"/>
</dbReference>
<comment type="caution">
    <text evidence="2">The sequence shown here is derived from an EMBL/GenBank/DDBJ whole genome shotgun (WGS) entry which is preliminary data.</text>
</comment>
<dbReference type="SMART" id="SM00220">
    <property type="entry name" value="S_TKc"/>
    <property type="match status" value="1"/>
</dbReference>
<organism evidence="2 3">
    <name type="scientific">Coccomyxa viridis</name>
    <dbReference type="NCBI Taxonomy" id="1274662"/>
    <lineage>
        <taxon>Eukaryota</taxon>
        <taxon>Viridiplantae</taxon>
        <taxon>Chlorophyta</taxon>
        <taxon>core chlorophytes</taxon>
        <taxon>Trebouxiophyceae</taxon>
        <taxon>Trebouxiophyceae incertae sedis</taxon>
        <taxon>Coccomyxaceae</taxon>
        <taxon>Coccomyxa</taxon>
    </lineage>
</organism>
<dbReference type="PANTHER" id="PTHR36796">
    <property type="entry name" value="PROTEIN KINASE SUPERFAMILY PROTEIN"/>
    <property type="match status" value="1"/>
</dbReference>
<dbReference type="AlphaFoldDB" id="A0AAV1I3A1"/>
<feature type="domain" description="Protein kinase" evidence="1">
    <location>
        <begin position="40"/>
        <end position="415"/>
    </location>
</feature>
<protein>
    <recommendedName>
        <fullName evidence="1">Protein kinase domain-containing protein</fullName>
    </recommendedName>
</protein>
<dbReference type="EMBL" id="CAUYUE010000006">
    <property type="protein sequence ID" value="CAK0780433.1"/>
    <property type="molecule type" value="Genomic_DNA"/>
</dbReference>
<evidence type="ECO:0000313" key="2">
    <source>
        <dbReference type="EMBL" id="CAK0780433.1"/>
    </source>
</evidence>
<dbReference type="GO" id="GO:0009507">
    <property type="term" value="C:chloroplast"/>
    <property type="evidence" value="ECO:0007669"/>
    <property type="project" value="TreeGrafter"/>
</dbReference>
<dbReference type="GO" id="GO:0005524">
    <property type="term" value="F:ATP binding"/>
    <property type="evidence" value="ECO:0007669"/>
    <property type="project" value="InterPro"/>
</dbReference>
<name>A0AAV1I3A1_9CHLO</name>
<reference evidence="2 3" key="1">
    <citation type="submission" date="2023-10" db="EMBL/GenBank/DDBJ databases">
        <authorList>
            <person name="Maclean D."/>
            <person name="Macfadyen A."/>
        </authorList>
    </citation>
    <scope>NUCLEOTIDE SEQUENCE [LARGE SCALE GENOMIC DNA]</scope>
</reference>
<evidence type="ECO:0000313" key="3">
    <source>
        <dbReference type="Proteomes" id="UP001314263"/>
    </source>
</evidence>
<keyword evidence="3" id="KW-1185">Reference proteome</keyword>
<dbReference type="Gene3D" id="1.10.510.10">
    <property type="entry name" value="Transferase(Phosphotransferase) domain 1"/>
    <property type="match status" value="1"/>
</dbReference>
<dbReference type="GO" id="GO:0004672">
    <property type="term" value="F:protein kinase activity"/>
    <property type="evidence" value="ECO:0007669"/>
    <property type="project" value="InterPro"/>
</dbReference>
<gene>
    <name evidence="2" type="ORF">CVIRNUC_005052</name>
</gene>
<dbReference type="InterPro" id="IPR000719">
    <property type="entry name" value="Prot_kinase_dom"/>
</dbReference>
<dbReference type="PANTHER" id="PTHR36796:SF1">
    <property type="entry name" value="PROTEIN KINASE SUPERFAMILY PROTEIN"/>
    <property type="match status" value="1"/>
</dbReference>
<evidence type="ECO:0000259" key="1">
    <source>
        <dbReference type="PROSITE" id="PS50011"/>
    </source>
</evidence>
<proteinExistence type="predicted"/>
<accession>A0AAV1I3A1</accession>
<dbReference type="PROSITE" id="PS50011">
    <property type="entry name" value="PROTEIN_KINASE_DOM"/>
    <property type="match status" value="1"/>
</dbReference>
<dbReference type="InterPro" id="IPR011009">
    <property type="entry name" value="Kinase-like_dom_sf"/>
</dbReference>
<dbReference type="Proteomes" id="UP001314263">
    <property type="component" value="Unassembled WGS sequence"/>
</dbReference>
<sequence>MTPNVCSAASRTHDHGVTWQRACRAARVSCSLIIFKEDDIVLETSLGSVSFMSVSSYAPDQGEGGLTMAGSSLDLGRIQKQGGQDLAPSTVKVRLYTGRIKRGPGGGKRVLLKAYPTGSRSEADAMAANELAAHASLQPPTVAQEPQHVSLLLGGFSPTAGPTAGEQWLVFRNNGATTAGQWAQETAKYASKSGFLSVFDRGKEERQQAFVKEILRQTMKGLAYLHSRSRLHQSLGPSSVVLNTTNNSGARPLIARLQDLAFSVDVSDAALYGGATLADIWEKGTVEAKDPLKQLAANLWRRADQEGARTQMERRNFGIADDVYAAGLLLAYMTFVPFCELGSIDAPSLQRLLESTFRLDVKAARDYCEADERWLNAVAFLDNDGGAGWDLLGAMLRPEWRQRPTAESCLNHPFLKEDPS</sequence>